<dbReference type="CDD" id="cd00609">
    <property type="entry name" value="AAT_like"/>
    <property type="match status" value="1"/>
</dbReference>
<dbReference type="PANTHER" id="PTHR42832:SF3">
    <property type="entry name" value="L-GLUTAMINE--4-(METHYLSULFANYL)-2-OXOBUTANOATE AMINOTRANSFERASE"/>
    <property type="match status" value="1"/>
</dbReference>
<dbReference type="Proteomes" id="UP000601435">
    <property type="component" value="Unassembled WGS sequence"/>
</dbReference>
<evidence type="ECO:0000259" key="11">
    <source>
        <dbReference type="Pfam" id="PF00155"/>
    </source>
</evidence>
<feature type="compositionally biased region" description="Low complexity" evidence="9">
    <location>
        <begin position="28"/>
        <end position="37"/>
    </location>
</feature>
<organism evidence="13 14">
    <name type="scientific">Symbiodinium necroappetens</name>
    <dbReference type="NCBI Taxonomy" id="1628268"/>
    <lineage>
        <taxon>Eukaryota</taxon>
        <taxon>Sar</taxon>
        <taxon>Alveolata</taxon>
        <taxon>Dinophyceae</taxon>
        <taxon>Suessiales</taxon>
        <taxon>Symbiodiniaceae</taxon>
        <taxon>Symbiodinium</taxon>
    </lineage>
</organism>
<gene>
    <name evidence="13" type="primary">oxyQ</name>
    <name evidence="13" type="ORF">SNEC2469_LOCUS22408</name>
</gene>
<feature type="domain" description="DNA translocase FtsK 4TM region" evidence="12">
    <location>
        <begin position="537"/>
        <end position="674"/>
    </location>
</feature>
<dbReference type="InterPro" id="IPR015421">
    <property type="entry name" value="PyrdxlP-dep_Trfase_major"/>
</dbReference>
<dbReference type="GO" id="GO:0008483">
    <property type="term" value="F:transaminase activity"/>
    <property type="evidence" value="ECO:0007669"/>
    <property type="project" value="UniProtKB-KW"/>
</dbReference>
<proteinExistence type="predicted"/>
<dbReference type="Gene3D" id="3.90.1150.10">
    <property type="entry name" value="Aspartate Aminotransferase, domain 1"/>
    <property type="match status" value="1"/>
</dbReference>
<evidence type="ECO:0000256" key="8">
    <source>
        <dbReference type="ARBA" id="ARBA00023136"/>
    </source>
</evidence>
<dbReference type="InterPro" id="IPR015424">
    <property type="entry name" value="PyrdxlP-dep_Trfase"/>
</dbReference>
<dbReference type="PANTHER" id="PTHR42832">
    <property type="entry name" value="AMINO ACID AMINOTRANSFERASE"/>
    <property type="match status" value="1"/>
</dbReference>
<evidence type="ECO:0000256" key="4">
    <source>
        <dbReference type="ARBA" id="ARBA00022576"/>
    </source>
</evidence>
<dbReference type="InterPro" id="IPR025199">
    <property type="entry name" value="FtsK_4TM"/>
</dbReference>
<keyword evidence="4" id="KW-0032">Aminotransferase</keyword>
<protein>
    <submittedName>
        <fullName evidence="13">OxyQ protein</fullName>
    </submittedName>
</protein>
<evidence type="ECO:0000256" key="1">
    <source>
        <dbReference type="ARBA" id="ARBA00001933"/>
    </source>
</evidence>
<keyword evidence="8 10" id="KW-0472">Membrane</keyword>
<dbReference type="Pfam" id="PF00155">
    <property type="entry name" value="Aminotran_1_2"/>
    <property type="match status" value="1"/>
</dbReference>
<sequence>MFVEHGGRARGSSTGAEHGGRARGPSTEAAPAASAAAEAEEGGCWRGRSEPMSTASEIERLGGTNANAPSGGLAVHQAEARRRDPRDFQPFLRLNALLAEVPPGPSPAADGKPINLSIGDPQVAPPAYLLEELTADLGAWGRYPPPRGEADYAAACVDYLNRRYDLPEGLLDPARHVLPLPGSREGLFFAALALAAGAEAEEPERNAVLLPSPGYHCYMGSAAVAGLSPVFVPAPEETGFLPDFAGLPAHTLGTSLLAYLCSPANPQGAAMSLERWRDTLRLARACGFALLADECYGEVYLDAPPAGALQAAAAEGGSLEGLLVFHSLSKRSSAAGLRCGFLAGDPALVERVDACLRVGGAGVPVPVQRAGARLWRDTELPGQTRAYYRDLFARAERVLGGRFGYRRPDGGFFLWLDVGDGIAAARRLWAEAGLRVLPGAYMAGPADLPDNAGERYIRVALVYDGETTERALLSRRARAGGGRRSPRNAVTAGGREGIEDTSMAVQGATGGKRRGTGRSGGGGLRLLPAGAGGFLRKRGAEALGGLLLLVGLAGLLALLSYHPGDPGPNVATDAPARNLLGRPGAWIADLGLATLGLSASLLALVLLGWAWRLLRDKALPRWGLRLALLPLMLLLAATALDGLPRPAAWAQAAGLGGFVGDLLHGHLTQILGLLAPLPDWVGAALAAPPALAAFLYLVALEGGEYRALGRG</sequence>
<feature type="transmembrane region" description="Helical" evidence="10">
    <location>
        <begin position="622"/>
        <end position="640"/>
    </location>
</feature>
<evidence type="ECO:0000256" key="9">
    <source>
        <dbReference type="SAM" id="MobiDB-lite"/>
    </source>
</evidence>
<evidence type="ECO:0000256" key="3">
    <source>
        <dbReference type="ARBA" id="ARBA00022475"/>
    </source>
</evidence>
<dbReference type="GO" id="GO:0030170">
    <property type="term" value="F:pyridoxal phosphate binding"/>
    <property type="evidence" value="ECO:0007669"/>
    <property type="project" value="InterPro"/>
</dbReference>
<evidence type="ECO:0000313" key="13">
    <source>
        <dbReference type="EMBL" id="CAE7767829.1"/>
    </source>
</evidence>
<feature type="region of interest" description="Disordered" evidence="9">
    <location>
        <begin position="1"/>
        <end position="82"/>
    </location>
</feature>
<feature type="non-terminal residue" evidence="13">
    <location>
        <position position="711"/>
    </location>
</feature>
<reference evidence="13" key="1">
    <citation type="submission" date="2021-02" db="EMBL/GenBank/DDBJ databases">
        <authorList>
            <person name="Dougan E. K."/>
            <person name="Rhodes N."/>
            <person name="Thang M."/>
            <person name="Chan C."/>
        </authorList>
    </citation>
    <scope>NUCLEOTIDE SEQUENCE</scope>
</reference>
<comment type="subcellular location">
    <subcellularLocation>
        <location evidence="2">Cell membrane</location>
        <topology evidence="2">Multi-pass membrane protein</topology>
    </subcellularLocation>
</comment>
<name>A0A812YEI1_9DINO</name>
<comment type="cofactor">
    <cofactor evidence="1">
        <name>pyridoxal 5'-phosphate</name>
        <dbReference type="ChEBI" id="CHEBI:597326"/>
    </cofactor>
</comment>
<evidence type="ECO:0000256" key="5">
    <source>
        <dbReference type="ARBA" id="ARBA00022679"/>
    </source>
</evidence>
<feature type="transmembrane region" description="Helical" evidence="10">
    <location>
        <begin position="584"/>
        <end position="610"/>
    </location>
</feature>
<dbReference type="SUPFAM" id="SSF53383">
    <property type="entry name" value="PLP-dependent transferases"/>
    <property type="match status" value="1"/>
</dbReference>
<dbReference type="InterPro" id="IPR015422">
    <property type="entry name" value="PyrdxlP-dep_Trfase_small"/>
</dbReference>
<evidence type="ECO:0000256" key="10">
    <source>
        <dbReference type="SAM" id="Phobius"/>
    </source>
</evidence>
<keyword evidence="3" id="KW-1003">Cell membrane</keyword>
<dbReference type="InterPro" id="IPR004839">
    <property type="entry name" value="Aminotransferase_I/II_large"/>
</dbReference>
<dbReference type="AlphaFoldDB" id="A0A812YEI1"/>
<dbReference type="InterPro" id="IPR050881">
    <property type="entry name" value="LL-DAP_aminotransferase"/>
</dbReference>
<dbReference type="EMBL" id="CAJNJA010040634">
    <property type="protein sequence ID" value="CAE7767829.1"/>
    <property type="molecule type" value="Genomic_DNA"/>
</dbReference>
<evidence type="ECO:0000313" key="14">
    <source>
        <dbReference type="Proteomes" id="UP000601435"/>
    </source>
</evidence>
<dbReference type="Pfam" id="PF13491">
    <property type="entry name" value="FtsK_4TM"/>
    <property type="match status" value="1"/>
</dbReference>
<feature type="transmembrane region" description="Helical" evidence="10">
    <location>
        <begin position="543"/>
        <end position="564"/>
    </location>
</feature>
<evidence type="ECO:0000256" key="7">
    <source>
        <dbReference type="ARBA" id="ARBA00022989"/>
    </source>
</evidence>
<keyword evidence="7 10" id="KW-1133">Transmembrane helix</keyword>
<accession>A0A812YEI1</accession>
<keyword evidence="6 10" id="KW-0812">Transmembrane</keyword>
<evidence type="ECO:0000256" key="2">
    <source>
        <dbReference type="ARBA" id="ARBA00004651"/>
    </source>
</evidence>
<evidence type="ECO:0000259" key="12">
    <source>
        <dbReference type="Pfam" id="PF13491"/>
    </source>
</evidence>
<feature type="transmembrane region" description="Helical" evidence="10">
    <location>
        <begin position="680"/>
        <end position="700"/>
    </location>
</feature>
<dbReference type="GO" id="GO:0005886">
    <property type="term" value="C:plasma membrane"/>
    <property type="evidence" value="ECO:0007669"/>
    <property type="project" value="UniProtKB-SubCell"/>
</dbReference>
<evidence type="ECO:0000256" key="6">
    <source>
        <dbReference type="ARBA" id="ARBA00022692"/>
    </source>
</evidence>
<dbReference type="Gene3D" id="3.40.640.10">
    <property type="entry name" value="Type I PLP-dependent aspartate aminotransferase-like (Major domain)"/>
    <property type="match status" value="1"/>
</dbReference>
<keyword evidence="5" id="KW-0808">Transferase</keyword>
<comment type="caution">
    <text evidence="13">The sequence shown here is derived from an EMBL/GenBank/DDBJ whole genome shotgun (WGS) entry which is preliminary data.</text>
</comment>
<feature type="domain" description="Aminotransferase class I/classII large" evidence="11">
    <location>
        <begin position="113"/>
        <end position="444"/>
    </location>
</feature>
<dbReference type="OrthoDB" id="7042322at2759"/>
<keyword evidence="14" id="KW-1185">Reference proteome</keyword>